<evidence type="ECO:0000313" key="10">
    <source>
        <dbReference type="Proteomes" id="UP000215301"/>
    </source>
</evidence>
<dbReference type="PANTHER" id="PTHR43303:SF4">
    <property type="entry name" value="NADPH DEHYDROGENASE C23G7.10C-RELATED"/>
    <property type="match status" value="1"/>
</dbReference>
<dbReference type="InterPro" id="IPR001155">
    <property type="entry name" value="OxRdtase_FMN_N"/>
</dbReference>
<dbReference type="NCBIfam" id="NF010047">
    <property type="entry name" value="PRK13523.1"/>
    <property type="match status" value="1"/>
</dbReference>
<gene>
    <name evidence="8" type="ORF">CE561_05290</name>
    <name evidence="7" type="ORF">Thert_00408</name>
</gene>
<feature type="domain" description="NADH:flavin oxidoreductase/NADH oxidase N-terminal" evidence="6">
    <location>
        <begin position="2"/>
        <end position="324"/>
    </location>
</feature>
<keyword evidence="5" id="KW-0560">Oxidoreductase</keyword>
<dbReference type="Proteomes" id="UP000214975">
    <property type="component" value="Chromosome"/>
</dbReference>
<proteinExistence type="predicted"/>
<sequence length="340" mass="38389">MLFTPLKIKSITIKNRIMMSPMCQYSADTDGLANNWHFVHYVTRAIGGVGLIMMEATAVESRGRITDNDLGLWNDEQIEPLKKIVDECKKHGATVGIQLAHAGRKSEVTDETPVAPSAMNWSDEYKLPHELTKDEIKNIVDNFKDAAQRALKAGFDIIEIHAAHGYLIHEFLSPLSNKRNDEYGGSVDNRVRILKEVIKSVKEVWPNDKPIFVRVSADDYINGGIDIDEMAKILSHIKDQDVDLIDVSTGGLLNAKIDLYPGYQVKYSERIKKDPGFMTAAVGLITRAEMAEQLLKDGKADLIALGRELLRNPYWPLYAAHDLKEDIKWPKQYERGKFRV</sequence>
<accession>A0A231VL08</accession>
<dbReference type="GO" id="GO:0010181">
    <property type="term" value="F:FMN binding"/>
    <property type="evidence" value="ECO:0007669"/>
    <property type="project" value="InterPro"/>
</dbReference>
<reference evidence="8 10" key="2">
    <citation type="submission" date="2017-06" db="EMBL/GenBank/DDBJ databases">
        <title>Isolation and characterization of a thermophilic and butanogenic Thermoanaerobacterium thermosaccharolyticum M5 capable of efficient degradation of hemicellulose.</title>
        <authorList>
            <person name="Xin F."/>
            <person name="Jiang Y."/>
        </authorList>
    </citation>
    <scope>NUCLEOTIDE SEQUENCE [LARGE SCALE GENOMIC DNA]</scope>
    <source>
        <strain evidence="8 10">M5</strain>
    </source>
</reference>
<evidence type="ECO:0000256" key="3">
    <source>
        <dbReference type="ARBA" id="ARBA00022643"/>
    </source>
</evidence>
<dbReference type="GO" id="GO:0003959">
    <property type="term" value="F:NADPH dehydrogenase activity"/>
    <property type="evidence" value="ECO:0007669"/>
    <property type="project" value="InterPro"/>
</dbReference>
<keyword evidence="2" id="KW-0285">Flavoprotein</keyword>
<evidence type="ECO:0000256" key="5">
    <source>
        <dbReference type="ARBA" id="ARBA00023002"/>
    </source>
</evidence>
<dbReference type="Proteomes" id="UP000215301">
    <property type="component" value="Unassembled WGS sequence"/>
</dbReference>
<dbReference type="PANTHER" id="PTHR43303">
    <property type="entry name" value="NADPH DEHYDROGENASE C23G7.10C-RELATED"/>
    <property type="match status" value="1"/>
</dbReference>
<dbReference type="EMBL" id="CP016893">
    <property type="protein sequence ID" value="AST56617.1"/>
    <property type="molecule type" value="Genomic_DNA"/>
</dbReference>
<dbReference type="RefSeq" id="WP_094044648.1">
    <property type="nucleotide sequence ID" value="NZ_CP016893.1"/>
</dbReference>
<evidence type="ECO:0000256" key="1">
    <source>
        <dbReference type="ARBA" id="ARBA00001917"/>
    </source>
</evidence>
<reference evidence="7 9" key="1">
    <citation type="submission" date="2016-08" db="EMBL/GenBank/DDBJ databases">
        <title>A novel genetic cassette of butanologenic Thermoanaerobacterium thermosaccharolyticum that directly convert cellulose to butanol.</title>
        <authorList>
            <person name="Li T."/>
            <person name="He J."/>
        </authorList>
    </citation>
    <scope>NUCLEOTIDE SEQUENCE [LARGE SCALE GENOMIC DNA]</scope>
    <source>
        <strain evidence="7 9">TG57</strain>
    </source>
</reference>
<comment type="cofactor">
    <cofactor evidence="1">
        <name>FMN</name>
        <dbReference type="ChEBI" id="CHEBI:58210"/>
    </cofactor>
</comment>
<dbReference type="InterPro" id="IPR044152">
    <property type="entry name" value="YqjM-like"/>
</dbReference>
<organism evidence="8 10">
    <name type="scientific">Thermoanaerobacterium thermosaccharolyticum</name>
    <name type="common">Clostridium thermosaccharolyticum</name>
    <dbReference type="NCBI Taxonomy" id="1517"/>
    <lineage>
        <taxon>Bacteria</taxon>
        <taxon>Bacillati</taxon>
        <taxon>Bacillota</taxon>
        <taxon>Clostridia</taxon>
        <taxon>Thermoanaerobacterales</taxon>
        <taxon>Thermoanaerobacteraceae</taxon>
        <taxon>Thermoanaerobacterium</taxon>
    </lineage>
</organism>
<evidence type="ECO:0000256" key="2">
    <source>
        <dbReference type="ARBA" id="ARBA00022630"/>
    </source>
</evidence>
<evidence type="ECO:0000313" key="7">
    <source>
        <dbReference type="EMBL" id="AST56617.1"/>
    </source>
</evidence>
<dbReference type="GO" id="GO:0050661">
    <property type="term" value="F:NADP binding"/>
    <property type="evidence" value="ECO:0007669"/>
    <property type="project" value="InterPro"/>
</dbReference>
<evidence type="ECO:0000313" key="9">
    <source>
        <dbReference type="Proteomes" id="UP000214975"/>
    </source>
</evidence>
<evidence type="ECO:0000259" key="6">
    <source>
        <dbReference type="Pfam" id="PF00724"/>
    </source>
</evidence>
<dbReference type="SUPFAM" id="SSF51395">
    <property type="entry name" value="FMN-linked oxidoreductases"/>
    <property type="match status" value="1"/>
</dbReference>
<dbReference type="Gene3D" id="3.20.20.70">
    <property type="entry name" value="Aldolase class I"/>
    <property type="match status" value="1"/>
</dbReference>
<keyword evidence="4" id="KW-0521">NADP</keyword>
<dbReference type="InterPro" id="IPR013785">
    <property type="entry name" value="Aldolase_TIM"/>
</dbReference>
<dbReference type="AlphaFoldDB" id="A0A231VL08"/>
<dbReference type="Pfam" id="PF00724">
    <property type="entry name" value="Oxidored_FMN"/>
    <property type="match status" value="1"/>
</dbReference>
<name>A0A231VL08_THETR</name>
<evidence type="ECO:0000256" key="4">
    <source>
        <dbReference type="ARBA" id="ARBA00022857"/>
    </source>
</evidence>
<keyword evidence="3" id="KW-0288">FMN</keyword>
<dbReference type="CDD" id="cd02932">
    <property type="entry name" value="OYE_YqiM_FMN"/>
    <property type="match status" value="1"/>
</dbReference>
<evidence type="ECO:0000313" key="8">
    <source>
        <dbReference type="EMBL" id="OXT08346.1"/>
    </source>
</evidence>
<protein>
    <submittedName>
        <fullName evidence="7">NADH:flavin oxidoreductase</fullName>
    </submittedName>
    <submittedName>
        <fullName evidence="8">NADPH dehydrogenase NamA</fullName>
    </submittedName>
</protein>
<dbReference type="EMBL" id="NKHD01000016">
    <property type="protein sequence ID" value="OXT08346.1"/>
    <property type="molecule type" value="Genomic_DNA"/>
</dbReference>